<dbReference type="AlphaFoldDB" id="A0A9P4GSN0"/>
<keyword evidence="3" id="KW-0862">Zinc</keyword>
<dbReference type="InterPro" id="IPR052355">
    <property type="entry name" value="CENP-V-like"/>
</dbReference>
<sequence>MSAHKAYPGSCHCGDVKYQIRLKFPPIMERGGESIRIYKCNCTTCQKMGYFHCRPINPAEDFILTSPATIEELGDYRTFSKKQGWYFCKKCGVRIVGLGGDWERAELDVEHWAGAKEEADPGKLQQVWKTKATTITTKENGKDETKPFHYLSVNAVTLEPGEDIDLKKWHENGWIFYVENLDKKNGTQLRVSEPFKGGMY</sequence>
<evidence type="ECO:0000313" key="6">
    <source>
        <dbReference type="Proteomes" id="UP000800039"/>
    </source>
</evidence>
<keyword evidence="6" id="KW-1185">Reference proteome</keyword>
<gene>
    <name evidence="5" type="ORF">K460DRAFT_412243</name>
</gene>
<dbReference type="RefSeq" id="XP_040793117.1">
    <property type="nucleotide sequence ID" value="XM_040937530.1"/>
</dbReference>
<dbReference type="PANTHER" id="PTHR28620:SF1">
    <property type="entry name" value="CENP-V_GFA DOMAIN-CONTAINING PROTEIN"/>
    <property type="match status" value="1"/>
</dbReference>
<dbReference type="Pfam" id="PF04828">
    <property type="entry name" value="GFA"/>
    <property type="match status" value="1"/>
</dbReference>
<dbReference type="GO" id="GO:0046872">
    <property type="term" value="F:metal ion binding"/>
    <property type="evidence" value="ECO:0007669"/>
    <property type="project" value="UniProtKB-KW"/>
</dbReference>
<accession>A0A9P4GSN0</accession>
<name>A0A9P4GSN0_9PLEO</name>
<dbReference type="GeneID" id="63854780"/>
<reference evidence="5" key="1">
    <citation type="submission" date="2020-01" db="EMBL/GenBank/DDBJ databases">
        <authorList>
            <consortium name="DOE Joint Genome Institute"/>
            <person name="Haridas S."/>
            <person name="Albert R."/>
            <person name="Binder M."/>
            <person name="Bloem J."/>
            <person name="Labutti K."/>
            <person name="Salamov A."/>
            <person name="Andreopoulos B."/>
            <person name="Baker S.E."/>
            <person name="Barry K."/>
            <person name="Bills G."/>
            <person name="Bluhm B.H."/>
            <person name="Cannon C."/>
            <person name="Castanera R."/>
            <person name="Culley D.E."/>
            <person name="Daum C."/>
            <person name="Ezra D."/>
            <person name="Gonzalez J.B."/>
            <person name="Henrissat B."/>
            <person name="Kuo A."/>
            <person name="Liang C."/>
            <person name="Lipzen A."/>
            <person name="Lutzoni F."/>
            <person name="Magnuson J."/>
            <person name="Mondo S."/>
            <person name="Nolan M."/>
            <person name="Ohm R."/>
            <person name="Pangilinan J."/>
            <person name="Park H.-J."/>
            <person name="Ramirez L."/>
            <person name="Alfaro M."/>
            <person name="Sun H."/>
            <person name="Tritt A."/>
            <person name="Yoshinaga Y."/>
            <person name="Zwiers L.-H."/>
            <person name="Turgeon B.G."/>
            <person name="Goodwin S.B."/>
            <person name="Spatafora J.W."/>
            <person name="Crous P.W."/>
            <person name="Grigoriev I.V."/>
        </authorList>
    </citation>
    <scope>NUCLEOTIDE SEQUENCE</scope>
    <source>
        <strain evidence="5">CBS 394.84</strain>
    </source>
</reference>
<proteinExistence type="inferred from homology"/>
<organism evidence="5 6">
    <name type="scientific">Cucurbitaria berberidis CBS 394.84</name>
    <dbReference type="NCBI Taxonomy" id="1168544"/>
    <lineage>
        <taxon>Eukaryota</taxon>
        <taxon>Fungi</taxon>
        <taxon>Dikarya</taxon>
        <taxon>Ascomycota</taxon>
        <taxon>Pezizomycotina</taxon>
        <taxon>Dothideomycetes</taxon>
        <taxon>Pleosporomycetidae</taxon>
        <taxon>Pleosporales</taxon>
        <taxon>Pleosporineae</taxon>
        <taxon>Cucurbitariaceae</taxon>
        <taxon>Cucurbitaria</taxon>
    </lineage>
</organism>
<evidence type="ECO:0000256" key="2">
    <source>
        <dbReference type="ARBA" id="ARBA00022723"/>
    </source>
</evidence>
<dbReference type="EMBL" id="ML976614">
    <property type="protein sequence ID" value="KAF1850554.1"/>
    <property type="molecule type" value="Genomic_DNA"/>
</dbReference>
<evidence type="ECO:0000259" key="4">
    <source>
        <dbReference type="PROSITE" id="PS51891"/>
    </source>
</evidence>
<dbReference type="InterPro" id="IPR006913">
    <property type="entry name" value="CENP-V/GFA"/>
</dbReference>
<comment type="caution">
    <text evidence="5">The sequence shown here is derived from an EMBL/GenBank/DDBJ whole genome shotgun (WGS) entry which is preliminary data.</text>
</comment>
<dbReference type="Proteomes" id="UP000800039">
    <property type="component" value="Unassembled WGS sequence"/>
</dbReference>
<evidence type="ECO:0000313" key="5">
    <source>
        <dbReference type="EMBL" id="KAF1850554.1"/>
    </source>
</evidence>
<dbReference type="GO" id="GO:0016846">
    <property type="term" value="F:carbon-sulfur lyase activity"/>
    <property type="evidence" value="ECO:0007669"/>
    <property type="project" value="InterPro"/>
</dbReference>
<dbReference type="SUPFAM" id="SSF51316">
    <property type="entry name" value="Mss4-like"/>
    <property type="match status" value="1"/>
</dbReference>
<evidence type="ECO:0000256" key="3">
    <source>
        <dbReference type="ARBA" id="ARBA00022833"/>
    </source>
</evidence>
<dbReference type="OrthoDB" id="3930719at2759"/>
<comment type="similarity">
    <text evidence="1">Belongs to the Gfa family.</text>
</comment>
<dbReference type="PROSITE" id="PS51891">
    <property type="entry name" value="CENP_V_GFA"/>
    <property type="match status" value="1"/>
</dbReference>
<keyword evidence="2" id="KW-0479">Metal-binding</keyword>
<feature type="domain" description="CENP-V/GFA" evidence="4">
    <location>
        <begin position="7"/>
        <end position="129"/>
    </location>
</feature>
<protein>
    <recommendedName>
        <fullName evidence="4">CENP-V/GFA domain-containing protein</fullName>
    </recommendedName>
</protein>
<dbReference type="Gene3D" id="2.170.150.70">
    <property type="match status" value="1"/>
</dbReference>
<dbReference type="InterPro" id="IPR011057">
    <property type="entry name" value="Mss4-like_sf"/>
</dbReference>
<dbReference type="PANTHER" id="PTHR28620">
    <property type="entry name" value="CENTROMERE PROTEIN V"/>
    <property type="match status" value="1"/>
</dbReference>
<evidence type="ECO:0000256" key="1">
    <source>
        <dbReference type="ARBA" id="ARBA00005495"/>
    </source>
</evidence>